<dbReference type="STRING" id="294935.ATN88_09130"/>
<evidence type="ECO:0000313" key="2">
    <source>
        <dbReference type="Proteomes" id="UP000070529"/>
    </source>
</evidence>
<name>A0A135IA59_9GAMM</name>
<accession>A0A135IA59</accession>
<dbReference type="Proteomes" id="UP000070529">
    <property type="component" value="Unassembled WGS sequence"/>
</dbReference>
<proteinExistence type="predicted"/>
<evidence type="ECO:0000313" key="1">
    <source>
        <dbReference type="EMBL" id="KXF82317.1"/>
    </source>
</evidence>
<protein>
    <submittedName>
        <fullName evidence="1">Uncharacterized protein</fullName>
    </submittedName>
</protein>
<dbReference type="AlphaFoldDB" id="A0A135IA59"/>
<comment type="caution">
    <text evidence="1">The sequence shown here is derived from an EMBL/GenBank/DDBJ whole genome shotgun (WGS) entry which is preliminary data.</text>
</comment>
<dbReference type="RefSeq" id="WP_067413609.1">
    <property type="nucleotide sequence ID" value="NZ_LNTY01000025.1"/>
</dbReference>
<reference evidence="1 2" key="1">
    <citation type="submission" date="2015-11" db="EMBL/GenBank/DDBJ databases">
        <title>Genomic Taxonomy of the Vibrionaceae.</title>
        <authorList>
            <person name="Gomez-Gil B."/>
            <person name="Enciso-Ibarra J."/>
        </authorList>
    </citation>
    <scope>NUCLEOTIDE SEQUENCE [LARGE SCALE GENOMIC DNA]</scope>
    <source>
        <strain evidence="1 2">CAIM 912</strain>
    </source>
</reference>
<keyword evidence="2" id="KW-1185">Reference proteome</keyword>
<dbReference type="EMBL" id="LNTY01000025">
    <property type="protein sequence ID" value="KXF82317.1"/>
    <property type="molecule type" value="Genomic_DNA"/>
</dbReference>
<gene>
    <name evidence="1" type="ORF">ATN88_09130</name>
</gene>
<organism evidence="1 2">
    <name type="scientific">Enterovibrio coralii</name>
    <dbReference type="NCBI Taxonomy" id="294935"/>
    <lineage>
        <taxon>Bacteria</taxon>
        <taxon>Pseudomonadati</taxon>
        <taxon>Pseudomonadota</taxon>
        <taxon>Gammaproteobacteria</taxon>
        <taxon>Vibrionales</taxon>
        <taxon>Vibrionaceae</taxon>
        <taxon>Enterovibrio</taxon>
    </lineage>
</organism>
<sequence>MSVLTRCFSVFAKRKQKNEAKGINLISYLRFVEMLKAGIDELSTEPNEHVSQSFELYLEKQNPPDFDTEIQAQIDEISTALRAGDVEGALNDLDNLKQQLYRRGTTNIDSTDYRLKTVAIEDSDGSAPKIIPLISLLPPATPRFSAFSLRIDLNLFLNQEGELMVACTSLNKPINPRALRKLTALGRATQTVSYQLSQSDDEFYQNIHQQMKRLASKASVKPLTNNR</sequence>